<evidence type="ECO:0000313" key="3">
    <source>
        <dbReference type="EMBL" id="TDP01914.1"/>
    </source>
</evidence>
<keyword evidence="4" id="KW-1185">Reference proteome</keyword>
<dbReference type="PANTHER" id="PTHR47894:SF1">
    <property type="entry name" value="HTH-TYPE TRANSCRIPTIONAL REGULATOR VQSM"/>
    <property type="match status" value="1"/>
</dbReference>
<sequence>MPIKQKAWLESTDAFISLQSGMALLNDLLMEFGELPDVFLRKTRLFQNDFLSLERRVSAEQMAQLCYNATLTDHSSDLAFQLGQRLLPSALQTWSQGMQHAPTLNDAFYLLMNSTSHWSPLIAVECRQTEERLYFVFRDAFGLLQDSIHKQFVMTYSMEAFRYACDWLLPIGTVIDWQFELEGVPENLEEYSGIWGKEIGVGVKRYSVSISNQFAQSALKMPSQGLYQTVLAEVMSNETSSIVEEVRTYLAQDVRCIPSLDALCEHVGMSLATLKRKLKKHNTNYQMLVDQIREDEGHFLHDRMLYTEADLVEHFSFYDVSNFRRARKRWRWALHVSK</sequence>
<reference evidence="3 4" key="1">
    <citation type="submission" date="2019-03" db="EMBL/GenBank/DDBJ databases">
        <title>Genomic Encyclopedia of Type Strains, Phase III (KMG-III): the genomes of soil and plant-associated and newly described type strains.</title>
        <authorList>
            <person name="Whitman W."/>
        </authorList>
    </citation>
    <scope>NUCLEOTIDE SEQUENCE [LARGE SCALE GENOMIC DNA]</scope>
    <source>
        <strain evidence="3 4">CECT 7378</strain>
    </source>
</reference>
<dbReference type="Gene3D" id="1.10.10.60">
    <property type="entry name" value="Homeodomain-like"/>
    <property type="match status" value="1"/>
</dbReference>
<dbReference type="OrthoDB" id="5582699at2"/>
<evidence type="ECO:0000313" key="4">
    <source>
        <dbReference type="Proteomes" id="UP000294656"/>
    </source>
</evidence>
<feature type="domain" description="HTH-type transcriptional regulator AraC-type N-terminal" evidence="2">
    <location>
        <begin position="36"/>
        <end position="199"/>
    </location>
</feature>
<evidence type="ECO:0000259" key="2">
    <source>
        <dbReference type="Pfam" id="PF12625"/>
    </source>
</evidence>
<dbReference type="EMBL" id="SNXC01000001">
    <property type="protein sequence ID" value="TDP01914.1"/>
    <property type="molecule type" value="Genomic_DNA"/>
</dbReference>
<dbReference type="GO" id="GO:0000976">
    <property type="term" value="F:transcription cis-regulatory region binding"/>
    <property type="evidence" value="ECO:0007669"/>
    <property type="project" value="TreeGrafter"/>
</dbReference>
<dbReference type="InterPro" id="IPR032687">
    <property type="entry name" value="AraC-type_N"/>
</dbReference>
<evidence type="ECO:0000256" key="1">
    <source>
        <dbReference type="ARBA" id="ARBA00023125"/>
    </source>
</evidence>
<dbReference type="GO" id="GO:0005829">
    <property type="term" value="C:cytosol"/>
    <property type="evidence" value="ECO:0007669"/>
    <property type="project" value="TreeGrafter"/>
</dbReference>
<dbReference type="Pfam" id="PF12625">
    <property type="entry name" value="Arabinose_bd"/>
    <property type="match status" value="1"/>
</dbReference>
<name>A0A4R6MJE1_9GAMM</name>
<comment type="caution">
    <text evidence="3">The sequence shown here is derived from an EMBL/GenBank/DDBJ whole genome shotgun (WGS) entry which is preliminary data.</text>
</comment>
<proteinExistence type="predicted"/>
<dbReference type="AlphaFoldDB" id="A0A4R6MJE1"/>
<keyword evidence="1 3" id="KW-0238">DNA-binding</keyword>
<dbReference type="Proteomes" id="UP000294656">
    <property type="component" value="Unassembled WGS sequence"/>
</dbReference>
<dbReference type="PANTHER" id="PTHR47894">
    <property type="entry name" value="HTH-TYPE TRANSCRIPTIONAL REGULATOR GADX"/>
    <property type="match status" value="1"/>
</dbReference>
<accession>A0A4R6MJE1</accession>
<dbReference type="RefSeq" id="WP_133501894.1">
    <property type="nucleotide sequence ID" value="NZ_SNXC01000001.1"/>
</dbReference>
<dbReference type="GO" id="GO:0003700">
    <property type="term" value="F:DNA-binding transcription factor activity"/>
    <property type="evidence" value="ECO:0007669"/>
    <property type="project" value="TreeGrafter"/>
</dbReference>
<protein>
    <submittedName>
        <fullName evidence="3">AraC-like DNA-binding protein</fullName>
    </submittedName>
</protein>
<organism evidence="3 4">
    <name type="scientific">Marinomonas balearica</name>
    <dbReference type="NCBI Taxonomy" id="491947"/>
    <lineage>
        <taxon>Bacteria</taxon>
        <taxon>Pseudomonadati</taxon>
        <taxon>Pseudomonadota</taxon>
        <taxon>Gammaproteobacteria</taxon>
        <taxon>Oceanospirillales</taxon>
        <taxon>Oceanospirillaceae</taxon>
        <taxon>Marinomonas</taxon>
    </lineage>
</organism>
<gene>
    <name evidence="3" type="ORF">DFP79_0091</name>
</gene>